<protein>
    <submittedName>
        <fullName evidence="11">Response regulator receiver domain protein</fullName>
    </submittedName>
</protein>
<dbReference type="InterPro" id="IPR041522">
    <property type="entry name" value="CdaR_GGDEF"/>
</dbReference>
<dbReference type="EMBL" id="LS992241">
    <property type="protein sequence ID" value="SYX87330.1"/>
    <property type="molecule type" value="Genomic_DNA"/>
</dbReference>
<evidence type="ECO:0000256" key="2">
    <source>
        <dbReference type="ARBA" id="ARBA00022490"/>
    </source>
</evidence>
<evidence type="ECO:0000256" key="6">
    <source>
        <dbReference type="ARBA" id="ARBA00023125"/>
    </source>
</evidence>
<dbReference type="GO" id="GO:0043565">
    <property type="term" value="F:sequence-specific DNA binding"/>
    <property type="evidence" value="ECO:0007669"/>
    <property type="project" value="InterPro"/>
</dbReference>
<dbReference type="CDD" id="cd17536">
    <property type="entry name" value="REC_YesN-like"/>
    <property type="match status" value="1"/>
</dbReference>
<keyword evidence="5" id="KW-0805">Transcription regulation</keyword>
<dbReference type="SMART" id="SM00342">
    <property type="entry name" value="HTH_ARAC"/>
    <property type="match status" value="1"/>
</dbReference>
<proteinExistence type="predicted"/>
<keyword evidence="6" id="KW-0238">DNA-binding</keyword>
<feature type="modified residue" description="4-aspartylphosphate" evidence="8">
    <location>
        <position position="54"/>
    </location>
</feature>
<keyword evidence="7" id="KW-0804">Transcription</keyword>
<accession>A0A383RK23</accession>
<evidence type="ECO:0000256" key="4">
    <source>
        <dbReference type="ARBA" id="ARBA00023012"/>
    </source>
</evidence>
<dbReference type="InterPro" id="IPR051552">
    <property type="entry name" value="HptR"/>
</dbReference>
<evidence type="ECO:0000256" key="3">
    <source>
        <dbReference type="ARBA" id="ARBA00022553"/>
    </source>
</evidence>
<dbReference type="Pfam" id="PF12833">
    <property type="entry name" value="HTH_18"/>
    <property type="match status" value="1"/>
</dbReference>
<evidence type="ECO:0000256" key="5">
    <source>
        <dbReference type="ARBA" id="ARBA00023015"/>
    </source>
</evidence>
<dbReference type="InterPro" id="IPR001789">
    <property type="entry name" value="Sig_transdc_resp-reg_receiver"/>
</dbReference>
<dbReference type="PROSITE" id="PS50110">
    <property type="entry name" value="RESPONSE_REGULATORY"/>
    <property type="match status" value="1"/>
</dbReference>
<evidence type="ECO:0000256" key="1">
    <source>
        <dbReference type="ARBA" id="ARBA00004496"/>
    </source>
</evidence>
<dbReference type="InterPro" id="IPR018060">
    <property type="entry name" value="HTH_AraC"/>
</dbReference>
<organism evidence="11 12">
    <name type="scientific">Paenibacillus alvei</name>
    <name type="common">Bacillus alvei</name>
    <dbReference type="NCBI Taxonomy" id="44250"/>
    <lineage>
        <taxon>Bacteria</taxon>
        <taxon>Bacillati</taxon>
        <taxon>Bacillota</taxon>
        <taxon>Bacilli</taxon>
        <taxon>Bacillales</taxon>
        <taxon>Paenibacillaceae</taxon>
        <taxon>Paenibacillus</taxon>
    </lineage>
</organism>
<evidence type="ECO:0000313" key="12">
    <source>
        <dbReference type="Proteomes" id="UP000304148"/>
    </source>
</evidence>
<sequence length="571" mass="65226">MNLLIVEDELRLRQSLTELMPWERAGITEVTAAATLEEGKRWLQLKRPDILLVDIQLPDGDGLSLVRQATEWNVEVKAVVLSGHDHFPYAQEALSMGVKQYLLKPAGQDAILQAVAAAVSERRQDIQRRHDADMLRQQWHNYLPILRQRILRQGLDGSLSTASLLRRMAELGIDLQEDERYAVMVIDPDPYPQERVQAFGGDRGLMHFAVGQVVEETMTGMEYGSMLICREADGPLAILFRYPSAAFSRGMAEESRRVEASQAAESHCERTDGELMIGIHALAGKMLEYIKTSLKFTASAGICSACGRLTDVPRLYKEADFALRQRLVHGGDIVIPYRNHGLRAAEDASAITIHTEQWERELDIAWNTAEEQQAAELAEAWIRAVCAIPEAEAFKEQMMFLQSWIIMWLRRQGWSMAEVMGEDARWFRHTAELRTKQEWSEWMRSVMRRIGAEAGMVRRRGGNRLVSEVKELIESELHTELTLQEVADRLFINASYLSRLFKQEMDQPFSSYLLMRRMERAKEALFQGERVYEAAQAAGFRDVSYFTKVFRKYWGLRRVTGSGDNGLHQLS</sequence>
<dbReference type="PANTHER" id="PTHR42713:SF3">
    <property type="entry name" value="TRANSCRIPTIONAL REGULATORY PROTEIN HPTR"/>
    <property type="match status" value="1"/>
</dbReference>
<evidence type="ECO:0000259" key="9">
    <source>
        <dbReference type="PROSITE" id="PS01124"/>
    </source>
</evidence>
<dbReference type="AlphaFoldDB" id="A0A383RK23"/>
<evidence type="ECO:0000259" key="10">
    <source>
        <dbReference type="PROSITE" id="PS50110"/>
    </source>
</evidence>
<dbReference type="Gene3D" id="1.10.10.60">
    <property type="entry name" value="Homeodomain-like"/>
    <property type="match status" value="2"/>
</dbReference>
<dbReference type="GO" id="GO:0005737">
    <property type="term" value="C:cytoplasm"/>
    <property type="evidence" value="ECO:0007669"/>
    <property type="project" value="UniProtKB-SubCell"/>
</dbReference>
<feature type="domain" description="HTH araC/xylS-type" evidence="9">
    <location>
        <begin position="467"/>
        <end position="556"/>
    </location>
</feature>
<dbReference type="InterPro" id="IPR011006">
    <property type="entry name" value="CheY-like_superfamily"/>
</dbReference>
<dbReference type="SMART" id="SM00448">
    <property type="entry name" value="REC"/>
    <property type="match status" value="1"/>
</dbReference>
<feature type="domain" description="Response regulatory" evidence="10">
    <location>
        <begin position="2"/>
        <end position="119"/>
    </location>
</feature>
<dbReference type="PANTHER" id="PTHR42713">
    <property type="entry name" value="HISTIDINE KINASE-RELATED"/>
    <property type="match status" value="1"/>
</dbReference>
<dbReference type="Pfam" id="PF17853">
    <property type="entry name" value="GGDEF_2"/>
    <property type="match status" value="1"/>
</dbReference>
<dbReference type="Pfam" id="PF00072">
    <property type="entry name" value="Response_reg"/>
    <property type="match status" value="1"/>
</dbReference>
<dbReference type="PROSITE" id="PS01124">
    <property type="entry name" value="HTH_ARAC_FAMILY_2"/>
    <property type="match status" value="1"/>
</dbReference>
<evidence type="ECO:0000313" key="11">
    <source>
        <dbReference type="EMBL" id="SYX87330.1"/>
    </source>
</evidence>
<dbReference type="InterPro" id="IPR009057">
    <property type="entry name" value="Homeodomain-like_sf"/>
</dbReference>
<keyword evidence="2" id="KW-0963">Cytoplasm</keyword>
<keyword evidence="3 8" id="KW-0597">Phosphoprotein</keyword>
<dbReference type="GO" id="GO:0003700">
    <property type="term" value="F:DNA-binding transcription factor activity"/>
    <property type="evidence" value="ECO:0007669"/>
    <property type="project" value="InterPro"/>
</dbReference>
<reference evidence="12" key="1">
    <citation type="submission" date="2018-08" db="EMBL/GenBank/DDBJ databases">
        <authorList>
            <person name="Chevrot R."/>
        </authorList>
    </citation>
    <scope>NUCLEOTIDE SEQUENCE [LARGE SCALE GENOMIC DNA]</scope>
</reference>
<gene>
    <name evidence="11" type="ORF">PBLR_15760</name>
</gene>
<dbReference type="SUPFAM" id="SSF52172">
    <property type="entry name" value="CheY-like"/>
    <property type="match status" value="1"/>
</dbReference>
<evidence type="ECO:0000256" key="7">
    <source>
        <dbReference type="ARBA" id="ARBA00023163"/>
    </source>
</evidence>
<name>A0A383RK23_PAEAL</name>
<dbReference type="Proteomes" id="UP000304148">
    <property type="component" value="Chromosome"/>
</dbReference>
<comment type="subcellular location">
    <subcellularLocation>
        <location evidence="1">Cytoplasm</location>
    </subcellularLocation>
</comment>
<dbReference type="SUPFAM" id="SSF46689">
    <property type="entry name" value="Homeodomain-like"/>
    <property type="match status" value="2"/>
</dbReference>
<evidence type="ECO:0000256" key="8">
    <source>
        <dbReference type="PROSITE-ProRule" id="PRU00169"/>
    </source>
</evidence>
<dbReference type="Gene3D" id="3.40.50.2300">
    <property type="match status" value="1"/>
</dbReference>
<dbReference type="RefSeq" id="WP_232055755.1">
    <property type="nucleotide sequence ID" value="NZ_LS992241.1"/>
</dbReference>
<dbReference type="GO" id="GO:0000160">
    <property type="term" value="P:phosphorelay signal transduction system"/>
    <property type="evidence" value="ECO:0007669"/>
    <property type="project" value="UniProtKB-KW"/>
</dbReference>
<keyword evidence="4" id="KW-0902">Two-component regulatory system</keyword>